<feature type="transmembrane region" description="Helical" evidence="2">
    <location>
        <begin position="511"/>
        <end position="536"/>
    </location>
</feature>
<dbReference type="SUPFAM" id="SSF52540">
    <property type="entry name" value="P-loop containing nucleoside triphosphate hydrolases"/>
    <property type="match status" value="1"/>
</dbReference>
<dbReference type="Gene3D" id="3.40.50.300">
    <property type="entry name" value="P-loop containing nucleotide triphosphate hydrolases"/>
    <property type="match status" value="1"/>
</dbReference>
<reference evidence="4 5" key="1">
    <citation type="submission" date="2020-06" db="EMBL/GenBank/DDBJ databases">
        <title>Actinokineospora xiongansis sp. nov., isolated from soil of Baiyangdian.</title>
        <authorList>
            <person name="Zhang X."/>
        </authorList>
    </citation>
    <scope>NUCLEOTIDE SEQUENCE [LARGE SCALE GENOMIC DNA]</scope>
    <source>
        <strain evidence="4 5">HBU206404</strain>
    </source>
</reference>
<keyword evidence="2" id="KW-0812">Transmembrane</keyword>
<accession>A0ABR7L8F9</accession>
<dbReference type="RefSeq" id="WP_187221149.1">
    <property type="nucleotide sequence ID" value="NZ_JABVED010000008.1"/>
</dbReference>
<feature type="region of interest" description="Disordered" evidence="1">
    <location>
        <begin position="1"/>
        <end position="21"/>
    </location>
</feature>
<dbReference type="Proteomes" id="UP000734823">
    <property type="component" value="Unassembled WGS sequence"/>
</dbReference>
<feature type="transmembrane region" description="Helical" evidence="2">
    <location>
        <begin position="768"/>
        <end position="791"/>
    </location>
</feature>
<evidence type="ECO:0000259" key="3">
    <source>
        <dbReference type="Pfam" id="PF05729"/>
    </source>
</evidence>
<sequence length="863" mass="93544">MGTRKGQGRPISKQRWPHDGPHRQLLEHYEHIHHDHGWPSLRAILNTEEHRKRGIRLGLSSPERVGQILRGDRLPADDHQAGELARALGGGADDAQRARELFAAAYRQKRTVDPGQMPAPAPSDDPVPGLFEPSPLDLLSDMLATAVQTQWLGAARERRLVGHVNLPIRWRRSDHPVAGRIEEASTVHDDGSSFPPLPGITQVTPAALDLGDRADLLTLYGGLASGRLIITGGPGDGKTSAAILLLLDALNHRACLDERQRTGVPVPVLFGLQDWNPDTMTVADWITAKLTELQVLRGRHSRRDAHRLLTRGRIAVILDGLDDLPEAARPRALQALSDQATFRLVLLSRTNELRAATGRPAILTRAAAIELRPLTQSDVSDYLRRWLPDPTPPPWEDFVAAIDENPDSAAARALTSPLNLTLIPDIYLCAKPADLAELLDPDRFPTSDAISRHFLDLAITAAYAPRPGQPLPARSPESARRTLRVIARQSCNDREISWWQFPRWIPATARIILGGLFSSIAGFLAFVLMCVVATGLAADPLVWVHTSVIHTLILCAPIGIANALAYNLRTGHPETLATTPMRIATHHILGLSTGIAVAVVEAAAFGQSAGVTSLSTSGISFVLTYWLATGQPGGAAMPRALNIRTWRQLRSPRNIVAALAAGLLFGIANTAFSTPLFLLLHHGSAHILRFVLFTFAATTLIVGVAIWVTGVFADHADDTSPVNPIQAWRKDLTFWLAIGLVAGIATGLNPGNNFHLTTGQQFNFEASIALGVIMGLVLSRTWLAAAAQAFLTLRYRTPSRLVHFLEDAHQRHILRTVGSRYQFRHATLRDNLADSEPSRVPVRHACDLGAGAGAGAGGGQGPH</sequence>
<dbReference type="InterPro" id="IPR007111">
    <property type="entry name" value="NACHT_NTPase"/>
</dbReference>
<name>A0ABR7L8F9_9PSEU</name>
<feature type="domain" description="NACHT" evidence="3">
    <location>
        <begin position="228"/>
        <end position="389"/>
    </location>
</feature>
<keyword evidence="2" id="KW-1133">Transmembrane helix</keyword>
<feature type="transmembrane region" description="Helical" evidence="2">
    <location>
        <begin position="732"/>
        <end position="748"/>
    </location>
</feature>
<feature type="transmembrane region" description="Helical" evidence="2">
    <location>
        <begin position="548"/>
        <end position="568"/>
    </location>
</feature>
<organism evidence="4 5">
    <name type="scientific">Actinokineospora xionganensis</name>
    <dbReference type="NCBI Taxonomy" id="2684470"/>
    <lineage>
        <taxon>Bacteria</taxon>
        <taxon>Bacillati</taxon>
        <taxon>Actinomycetota</taxon>
        <taxon>Actinomycetes</taxon>
        <taxon>Pseudonocardiales</taxon>
        <taxon>Pseudonocardiaceae</taxon>
        <taxon>Actinokineospora</taxon>
    </lineage>
</organism>
<evidence type="ECO:0000313" key="4">
    <source>
        <dbReference type="EMBL" id="MBC6448671.1"/>
    </source>
</evidence>
<dbReference type="InterPro" id="IPR027417">
    <property type="entry name" value="P-loop_NTPase"/>
</dbReference>
<evidence type="ECO:0000256" key="1">
    <source>
        <dbReference type="SAM" id="MobiDB-lite"/>
    </source>
</evidence>
<comment type="caution">
    <text evidence="4">The sequence shown here is derived from an EMBL/GenBank/DDBJ whole genome shotgun (WGS) entry which is preliminary data.</text>
</comment>
<protein>
    <submittedName>
        <fullName evidence="4">NACHT domain-containing protein</fullName>
    </submittedName>
</protein>
<dbReference type="Pfam" id="PF05729">
    <property type="entry name" value="NACHT"/>
    <property type="match status" value="1"/>
</dbReference>
<feature type="transmembrane region" description="Helical" evidence="2">
    <location>
        <begin position="690"/>
        <end position="712"/>
    </location>
</feature>
<dbReference type="EMBL" id="JABVED010000008">
    <property type="protein sequence ID" value="MBC6448671.1"/>
    <property type="molecule type" value="Genomic_DNA"/>
</dbReference>
<proteinExistence type="predicted"/>
<evidence type="ECO:0000313" key="5">
    <source>
        <dbReference type="Proteomes" id="UP000734823"/>
    </source>
</evidence>
<keyword evidence="2" id="KW-0472">Membrane</keyword>
<feature type="transmembrane region" description="Helical" evidence="2">
    <location>
        <begin position="656"/>
        <end position="678"/>
    </location>
</feature>
<evidence type="ECO:0000256" key="2">
    <source>
        <dbReference type="SAM" id="Phobius"/>
    </source>
</evidence>
<gene>
    <name evidence="4" type="ORF">GPZ80_15955</name>
</gene>
<feature type="transmembrane region" description="Helical" evidence="2">
    <location>
        <begin position="618"/>
        <end position="636"/>
    </location>
</feature>
<feature type="transmembrane region" description="Helical" evidence="2">
    <location>
        <begin position="588"/>
        <end position="606"/>
    </location>
</feature>
<keyword evidence="5" id="KW-1185">Reference proteome</keyword>